<protein>
    <submittedName>
        <fullName evidence="2">Uncharacterized protein</fullName>
    </submittedName>
</protein>
<reference evidence="3" key="1">
    <citation type="journal article" date="2019" name="Int. J. Syst. Evol. Microbiol.">
        <title>The Global Catalogue of Microorganisms (GCM) 10K type strain sequencing project: providing services to taxonomists for standard genome sequencing and annotation.</title>
        <authorList>
            <consortium name="The Broad Institute Genomics Platform"/>
            <consortium name="The Broad Institute Genome Sequencing Center for Infectious Disease"/>
            <person name="Wu L."/>
            <person name="Ma J."/>
        </authorList>
    </citation>
    <scope>NUCLEOTIDE SEQUENCE [LARGE SCALE GENOMIC DNA]</scope>
    <source>
        <strain evidence="3">JCM 15481</strain>
    </source>
</reference>
<feature type="region of interest" description="Disordered" evidence="1">
    <location>
        <begin position="1"/>
        <end position="91"/>
    </location>
</feature>
<keyword evidence="3" id="KW-1185">Reference proteome</keyword>
<evidence type="ECO:0000256" key="1">
    <source>
        <dbReference type="SAM" id="MobiDB-lite"/>
    </source>
</evidence>
<evidence type="ECO:0000313" key="2">
    <source>
        <dbReference type="EMBL" id="GAA2114491.1"/>
    </source>
</evidence>
<name>A0ABP5JA35_9ACTN</name>
<comment type="caution">
    <text evidence="2">The sequence shown here is derived from an EMBL/GenBank/DDBJ whole genome shotgun (WGS) entry which is preliminary data.</text>
</comment>
<proteinExistence type="predicted"/>
<feature type="compositionally biased region" description="Gly residues" evidence="1">
    <location>
        <begin position="1"/>
        <end position="10"/>
    </location>
</feature>
<feature type="compositionally biased region" description="Low complexity" evidence="1">
    <location>
        <begin position="70"/>
        <end position="91"/>
    </location>
</feature>
<evidence type="ECO:0000313" key="3">
    <source>
        <dbReference type="Proteomes" id="UP001500443"/>
    </source>
</evidence>
<gene>
    <name evidence="2" type="ORF">GCM10009802_13930</name>
</gene>
<dbReference type="EMBL" id="BAAAPF010000023">
    <property type="protein sequence ID" value="GAA2114491.1"/>
    <property type="molecule type" value="Genomic_DNA"/>
</dbReference>
<dbReference type="Proteomes" id="UP001500443">
    <property type="component" value="Unassembled WGS sequence"/>
</dbReference>
<accession>A0ABP5JA35</accession>
<sequence>MAPGPGGGTAPGPDDEVASGPVGGTAPGPADDGAATQLIPPVGAAPPPGPAGDADDTQLIQPLSGPYEAPGPGAYDPQAAAAPRPARPLST</sequence>
<feature type="compositionally biased region" description="Low complexity" evidence="1">
    <location>
        <begin position="27"/>
        <end position="42"/>
    </location>
</feature>
<organism evidence="2 3">
    <name type="scientific">Streptomyces synnematoformans</name>
    <dbReference type="NCBI Taxonomy" id="415721"/>
    <lineage>
        <taxon>Bacteria</taxon>
        <taxon>Bacillati</taxon>
        <taxon>Actinomycetota</taxon>
        <taxon>Actinomycetes</taxon>
        <taxon>Kitasatosporales</taxon>
        <taxon>Streptomycetaceae</taxon>
        <taxon>Streptomyces</taxon>
    </lineage>
</organism>